<proteinExistence type="predicted"/>
<dbReference type="Proteomes" id="UP000180235">
    <property type="component" value="Chromosome"/>
</dbReference>
<dbReference type="EMBL" id="CP017675">
    <property type="protein sequence ID" value="APB33013.1"/>
    <property type="molecule type" value="Genomic_DNA"/>
</dbReference>
<dbReference type="AlphaFoldDB" id="A0A1J0AAS5"/>
<gene>
    <name evidence="1" type="ORF">GlitD10_0699</name>
</gene>
<keyword evidence="2" id="KW-1185">Reference proteome</keyword>
<name>A0A1J0AAS5_9CYAN</name>
<organism evidence="1 2">
    <name type="scientific">Gloeomargarita lithophora Alchichica-D10</name>
    <dbReference type="NCBI Taxonomy" id="1188229"/>
    <lineage>
        <taxon>Bacteria</taxon>
        <taxon>Bacillati</taxon>
        <taxon>Cyanobacteriota</taxon>
        <taxon>Cyanophyceae</taxon>
        <taxon>Gloeomargaritales</taxon>
        <taxon>Gloeomargaritaceae</taxon>
        <taxon>Gloeomargarita</taxon>
    </lineage>
</organism>
<evidence type="ECO:0000313" key="1">
    <source>
        <dbReference type="EMBL" id="APB33013.1"/>
    </source>
</evidence>
<accession>A0A1J0AAS5</accession>
<reference evidence="1 2" key="1">
    <citation type="submission" date="2016-10" db="EMBL/GenBank/DDBJ databases">
        <title>Description of Gloeomargarita lithophora gen. nov., sp. nov., a thylakoid-bearing basal-branching cyanobacterium with intracellular carbonates, and proposal for Gloeomargaritales ord. nov.</title>
        <authorList>
            <person name="Moreira D."/>
            <person name="Tavera R."/>
            <person name="Benzerara K."/>
            <person name="Skouri-Panet F."/>
            <person name="Couradeau E."/>
            <person name="Gerard E."/>
            <person name="Loussert C."/>
            <person name="Novelo E."/>
            <person name="Zivanovic Y."/>
            <person name="Lopez-Garcia P."/>
        </authorList>
    </citation>
    <scope>NUCLEOTIDE SEQUENCE [LARGE SCALE GENOMIC DNA]</scope>
    <source>
        <strain evidence="1 2">D10</strain>
    </source>
</reference>
<dbReference type="RefSeq" id="WP_071453674.1">
    <property type="nucleotide sequence ID" value="NZ_CP017675.1"/>
</dbReference>
<dbReference type="OrthoDB" id="529403at2"/>
<dbReference type="KEGG" id="glt:GlitD10_0699"/>
<protein>
    <submittedName>
        <fullName evidence="1">Uncharacterized protein</fullName>
    </submittedName>
</protein>
<evidence type="ECO:0000313" key="2">
    <source>
        <dbReference type="Proteomes" id="UP000180235"/>
    </source>
</evidence>
<sequence>MNPAKKRQRRRKRSGLMELLENELHQRLGERTRFIDTPKHQPKMSELLKELMLPHLEDIEDEEELEMLFTFGVMAWNIAILPVEKHPQLLAEAAEIFPAEDRQDIQGFLQVLIRDKIELFPEYTLSIVDFKVGKVKGEMKISVASLPLKKMP</sequence>